<proteinExistence type="predicted"/>
<dbReference type="EMBL" id="VFOV01000001">
    <property type="protein sequence ID" value="TQL68193.1"/>
    <property type="molecule type" value="Genomic_DNA"/>
</dbReference>
<dbReference type="OrthoDB" id="458118at2"/>
<dbReference type="SMART" id="SM00860">
    <property type="entry name" value="SMI1_KNR4"/>
    <property type="match status" value="1"/>
</dbReference>
<sequence>MTSLTYEEAFPGAPASKLTELEARLVAKLPDPYRAYLSTQDGGALEGYNNQGLEIIFGVGDVPEWASLWHRLSQDSDVIPTGFIPVGTDAGSDLFLLAVTGTDRGSVWYQSNEMEEDDAGKLTPVESERLADSWDEFLASIEVLDD</sequence>
<dbReference type="Proteomes" id="UP000320209">
    <property type="component" value="Unassembled WGS sequence"/>
</dbReference>
<organism evidence="2 3">
    <name type="scientific">Nocardioides albertanoniae</name>
    <dbReference type="NCBI Taxonomy" id="1175486"/>
    <lineage>
        <taxon>Bacteria</taxon>
        <taxon>Bacillati</taxon>
        <taxon>Actinomycetota</taxon>
        <taxon>Actinomycetes</taxon>
        <taxon>Propionibacteriales</taxon>
        <taxon>Nocardioidaceae</taxon>
        <taxon>Nocardioides</taxon>
    </lineage>
</organism>
<name>A0A543A6G7_9ACTN</name>
<comment type="caution">
    <text evidence="2">The sequence shown here is derived from an EMBL/GenBank/DDBJ whole genome shotgun (WGS) entry which is preliminary data.</text>
</comment>
<dbReference type="InterPro" id="IPR037883">
    <property type="entry name" value="Knr4/Smi1-like_sf"/>
</dbReference>
<evidence type="ECO:0000313" key="3">
    <source>
        <dbReference type="Proteomes" id="UP000320209"/>
    </source>
</evidence>
<dbReference type="InterPro" id="IPR018958">
    <property type="entry name" value="Knr4/Smi1-like_dom"/>
</dbReference>
<reference evidence="2 3" key="1">
    <citation type="submission" date="2019-06" db="EMBL/GenBank/DDBJ databases">
        <title>Sequencing the genomes of 1000 actinobacteria strains.</title>
        <authorList>
            <person name="Klenk H.-P."/>
        </authorList>
    </citation>
    <scope>NUCLEOTIDE SEQUENCE [LARGE SCALE GENOMIC DNA]</scope>
    <source>
        <strain evidence="2 3">DSM 25218</strain>
    </source>
</reference>
<dbReference type="SUPFAM" id="SSF160631">
    <property type="entry name" value="SMI1/KNR4-like"/>
    <property type="match status" value="1"/>
</dbReference>
<evidence type="ECO:0000259" key="1">
    <source>
        <dbReference type="SMART" id="SM00860"/>
    </source>
</evidence>
<dbReference type="Gene3D" id="3.40.1580.10">
    <property type="entry name" value="SMI1/KNR4-like"/>
    <property type="match status" value="1"/>
</dbReference>
<accession>A0A543A6G7</accession>
<dbReference type="Pfam" id="PF09346">
    <property type="entry name" value="SMI1_KNR4"/>
    <property type="match status" value="1"/>
</dbReference>
<gene>
    <name evidence="2" type="ORF">FB381_2082</name>
</gene>
<feature type="domain" description="Knr4/Smi1-like" evidence="1">
    <location>
        <begin position="12"/>
        <end position="140"/>
    </location>
</feature>
<dbReference type="RefSeq" id="WP_141780220.1">
    <property type="nucleotide sequence ID" value="NZ_VFOV01000001.1"/>
</dbReference>
<evidence type="ECO:0000313" key="2">
    <source>
        <dbReference type="EMBL" id="TQL68193.1"/>
    </source>
</evidence>
<keyword evidence="3" id="KW-1185">Reference proteome</keyword>
<dbReference type="AlphaFoldDB" id="A0A543A6G7"/>
<protein>
    <submittedName>
        <fullName evidence="2">SMI1/KNR4 family protein SUKH-1</fullName>
    </submittedName>
</protein>